<evidence type="ECO:0000256" key="2">
    <source>
        <dbReference type="ARBA" id="ARBA00022741"/>
    </source>
</evidence>
<comment type="catalytic activity">
    <reaction evidence="11 13">
        <text>Couples ATP hydrolysis with the unwinding of duplex DNA by translocating in the 3'-5' direction.</text>
        <dbReference type="EC" id="5.6.2.4"/>
    </reaction>
</comment>
<reference evidence="17 18" key="1">
    <citation type="submission" date="2020-04" db="EMBL/GenBank/DDBJ databases">
        <title>MicrobeNet Type strains.</title>
        <authorList>
            <person name="Nicholson A.C."/>
        </authorList>
    </citation>
    <scope>NUCLEOTIDE SEQUENCE [LARGE SCALE GENOMIC DNA]</scope>
    <source>
        <strain evidence="17 18">ATCC 700731</strain>
    </source>
</reference>
<evidence type="ECO:0000256" key="5">
    <source>
        <dbReference type="ARBA" id="ARBA00022806"/>
    </source>
</evidence>
<evidence type="ECO:0000256" key="13">
    <source>
        <dbReference type="RuleBase" id="RU363016"/>
    </source>
</evidence>
<evidence type="ECO:0000256" key="8">
    <source>
        <dbReference type="ARBA" id="ARBA00023172"/>
    </source>
</evidence>
<evidence type="ECO:0000256" key="6">
    <source>
        <dbReference type="ARBA" id="ARBA00022840"/>
    </source>
</evidence>
<keyword evidence="4 13" id="KW-0378">Hydrolase</keyword>
<sequence length="749" mass="81812">MVNLSDRLEFVIGKKNADKLNANFGLRTVNDLLRHYPRKYSDGMTVRGEGEALDLEEGEHVTFIEVVTETKVGDMKPIFNKATGRQKSRKWLRVTLGEHRPTVTATFFNAGWMVDKLETGTRLMLSGEVKYFRNALQLDHPAFLVLNPPPGKQIGTKSLKTIATASGATGEEMLAEFERDFFPIYPASKQVQSWDIYACVRQTLDVLDPVPDPLPESFVREHNLMSEDAALRAIHLAENAVERERASERLTFDEAIGLQWGLVGRRYSELSESGPPAPPVEGGLAAAMRSRMPFELTAGQSEVLEVISGELASTRPMNRMLQGEVGSGKTIVSVLAMLQMVDAGYQCALLAPTEVLAAQHARSIRDVLGPLAMAGQLGGADASTGVALLTGSMTAPQKRAVRGEVASGQAGIVVGTHALLQDAVEFHNLGMVVIDEQHRFGVEQRDALRAKARDGLTPHLLVMTATPIPRTVALTVFGDLETSTLRELPRGRQPITTNTIFISQKPAWLDRAWARIREEVGAGRQAYVVASRIDESDKPGDNKDGRGGPPPVTVVELFDRLSAGPLSGLRLGLMHGRLSGDEKDAVMSAFRAGEIDVLVCTTVIEVGVDVPNATMMVVMDADRFGISQLHQLRGRIGRGQHPSLCLLATRLPETSKAGERITAVAGTLDGFALADLDLDERREGDVLGLNQSGRTINLRFLSLRDHLEVIQEARAFCEQRYEQSPHDPGMDLLAAQFVNTDRVEYLDKA</sequence>
<dbReference type="GO" id="GO:0003677">
    <property type="term" value="F:DNA binding"/>
    <property type="evidence" value="ECO:0007669"/>
    <property type="project" value="UniProtKB-KW"/>
</dbReference>
<comment type="catalytic activity">
    <reaction evidence="12 13">
        <text>ATP + H2O = ADP + phosphate + H(+)</text>
        <dbReference type="Rhea" id="RHEA:13065"/>
        <dbReference type="ChEBI" id="CHEBI:15377"/>
        <dbReference type="ChEBI" id="CHEBI:15378"/>
        <dbReference type="ChEBI" id="CHEBI:30616"/>
        <dbReference type="ChEBI" id="CHEBI:43474"/>
        <dbReference type="ChEBI" id="CHEBI:456216"/>
        <dbReference type="EC" id="5.6.2.4"/>
    </reaction>
</comment>
<dbReference type="InterPro" id="IPR001650">
    <property type="entry name" value="Helicase_C-like"/>
</dbReference>
<name>A0A7X6MX76_9MYCO</name>
<dbReference type="Proteomes" id="UP000518188">
    <property type="component" value="Unassembled WGS sequence"/>
</dbReference>
<dbReference type="CDD" id="cd04488">
    <property type="entry name" value="RecG_wedge_OBF"/>
    <property type="match status" value="1"/>
</dbReference>
<keyword evidence="10" id="KW-0413">Isomerase</keyword>
<evidence type="ECO:0000256" key="9">
    <source>
        <dbReference type="ARBA" id="ARBA00023204"/>
    </source>
</evidence>
<keyword evidence="8 13" id="KW-0233">DNA recombination</keyword>
<dbReference type="Pfam" id="PF00270">
    <property type="entry name" value="DEAD"/>
    <property type="match status" value="1"/>
</dbReference>
<dbReference type="InterPro" id="IPR004609">
    <property type="entry name" value="ATP-dep_DNA_helicase_RecG"/>
</dbReference>
<dbReference type="InterPro" id="IPR011545">
    <property type="entry name" value="DEAD/DEAH_box_helicase_dom"/>
</dbReference>
<dbReference type="GO" id="GO:0043138">
    <property type="term" value="F:3'-5' DNA helicase activity"/>
    <property type="evidence" value="ECO:0007669"/>
    <property type="project" value="UniProtKB-EC"/>
</dbReference>
<dbReference type="EC" id="5.6.2.4" evidence="13"/>
<evidence type="ECO:0000256" key="3">
    <source>
        <dbReference type="ARBA" id="ARBA00022763"/>
    </source>
</evidence>
<dbReference type="SUPFAM" id="SSF50249">
    <property type="entry name" value="Nucleic acid-binding proteins"/>
    <property type="match status" value="1"/>
</dbReference>
<dbReference type="GO" id="GO:0005524">
    <property type="term" value="F:ATP binding"/>
    <property type="evidence" value="ECO:0007669"/>
    <property type="project" value="UniProtKB-KW"/>
</dbReference>
<dbReference type="PANTHER" id="PTHR47964:SF1">
    <property type="entry name" value="ATP-DEPENDENT DNA HELICASE HOMOLOG RECG, CHLOROPLASTIC"/>
    <property type="match status" value="1"/>
</dbReference>
<dbReference type="SMART" id="SM00487">
    <property type="entry name" value="DEXDc"/>
    <property type="match status" value="1"/>
</dbReference>
<evidence type="ECO:0000256" key="11">
    <source>
        <dbReference type="ARBA" id="ARBA00034617"/>
    </source>
</evidence>
<dbReference type="PANTHER" id="PTHR47964">
    <property type="entry name" value="ATP-DEPENDENT DNA HELICASE HOMOLOG RECG, CHLOROPLASTIC"/>
    <property type="match status" value="1"/>
</dbReference>
<dbReference type="NCBIfam" id="NF008167">
    <property type="entry name" value="PRK10917.2-1"/>
    <property type="match status" value="1"/>
</dbReference>
<comment type="similarity">
    <text evidence="1 13">Belongs to the helicase family. RecG subfamily.</text>
</comment>
<organism evidence="17 18">
    <name type="scientific">Mycolicibacterium septicum DSM 44393</name>
    <dbReference type="NCBI Taxonomy" id="1341646"/>
    <lineage>
        <taxon>Bacteria</taxon>
        <taxon>Bacillati</taxon>
        <taxon>Actinomycetota</taxon>
        <taxon>Actinomycetes</taxon>
        <taxon>Mycobacteriales</taxon>
        <taxon>Mycobacteriaceae</taxon>
        <taxon>Mycolicibacterium</taxon>
    </lineage>
</organism>
<keyword evidence="7" id="KW-0238">DNA-binding</keyword>
<dbReference type="SUPFAM" id="SSF52540">
    <property type="entry name" value="P-loop containing nucleoside triphosphate hydrolases"/>
    <property type="match status" value="2"/>
</dbReference>
<feature type="compositionally biased region" description="Basic and acidic residues" evidence="14">
    <location>
        <begin position="532"/>
        <end position="546"/>
    </location>
</feature>
<evidence type="ECO:0000259" key="16">
    <source>
        <dbReference type="PROSITE" id="PS51194"/>
    </source>
</evidence>
<protein>
    <recommendedName>
        <fullName evidence="13">ATP-dependent DNA helicase RecG</fullName>
        <ecNumber evidence="13">5.6.2.4</ecNumber>
    </recommendedName>
</protein>
<feature type="domain" description="Helicase ATP-binding" evidence="15">
    <location>
        <begin position="310"/>
        <end position="485"/>
    </location>
</feature>
<evidence type="ECO:0000313" key="18">
    <source>
        <dbReference type="Proteomes" id="UP000518188"/>
    </source>
</evidence>
<dbReference type="GO" id="GO:0016787">
    <property type="term" value="F:hydrolase activity"/>
    <property type="evidence" value="ECO:0007669"/>
    <property type="project" value="UniProtKB-KW"/>
</dbReference>
<dbReference type="SMART" id="SM00490">
    <property type="entry name" value="HELICc"/>
    <property type="match status" value="1"/>
</dbReference>
<dbReference type="CDD" id="cd17992">
    <property type="entry name" value="DEXHc_RecG"/>
    <property type="match status" value="1"/>
</dbReference>
<evidence type="ECO:0000256" key="7">
    <source>
        <dbReference type="ARBA" id="ARBA00023125"/>
    </source>
</evidence>
<dbReference type="Gene3D" id="3.40.50.300">
    <property type="entry name" value="P-loop containing nucleotide triphosphate hydrolases"/>
    <property type="match status" value="2"/>
</dbReference>
<dbReference type="PROSITE" id="PS51192">
    <property type="entry name" value="HELICASE_ATP_BIND_1"/>
    <property type="match status" value="1"/>
</dbReference>
<dbReference type="GO" id="GO:0006281">
    <property type="term" value="P:DNA repair"/>
    <property type="evidence" value="ECO:0007669"/>
    <property type="project" value="UniProtKB-UniRule"/>
</dbReference>
<keyword evidence="3 13" id="KW-0227">DNA damage</keyword>
<evidence type="ECO:0000256" key="14">
    <source>
        <dbReference type="SAM" id="MobiDB-lite"/>
    </source>
</evidence>
<feature type="region of interest" description="Disordered" evidence="14">
    <location>
        <begin position="531"/>
        <end position="550"/>
    </location>
</feature>
<dbReference type="RefSeq" id="WP_168441845.1">
    <property type="nucleotide sequence ID" value="NZ_JAAXPJ010000021.1"/>
</dbReference>
<evidence type="ECO:0000256" key="1">
    <source>
        <dbReference type="ARBA" id="ARBA00007504"/>
    </source>
</evidence>
<accession>A0A7X6MX76</accession>
<dbReference type="InterPro" id="IPR012340">
    <property type="entry name" value="NA-bd_OB-fold"/>
</dbReference>
<feature type="domain" description="Helicase C-terminal" evidence="16">
    <location>
        <begin position="508"/>
        <end position="679"/>
    </location>
</feature>
<gene>
    <name evidence="17" type="primary">recG</name>
    <name evidence="17" type="ORF">HGA11_31760</name>
</gene>
<proteinExistence type="inferred from homology"/>
<dbReference type="NCBIfam" id="TIGR00643">
    <property type="entry name" value="recG"/>
    <property type="match status" value="1"/>
</dbReference>
<evidence type="ECO:0000259" key="15">
    <source>
        <dbReference type="PROSITE" id="PS51192"/>
    </source>
</evidence>
<dbReference type="AlphaFoldDB" id="A0A7X6MX76"/>
<keyword evidence="6 13" id="KW-0067">ATP-binding</keyword>
<evidence type="ECO:0000256" key="12">
    <source>
        <dbReference type="ARBA" id="ARBA00048988"/>
    </source>
</evidence>
<comment type="caution">
    <text evidence="17">The sequence shown here is derived from an EMBL/GenBank/DDBJ whole genome shotgun (WGS) entry which is preliminary data.</text>
</comment>
<dbReference type="InterPro" id="IPR027417">
    <property type="entry name" value="P-loop_NTPase"/>
</dbReference>
<dbReference type="Pfam" id="PF00271">
    <property type="entry name" value="Helicase_C"/>
    <property type="match status" value="1"/>
</dbReference>
<evidence type="ECO:0000256" key="10">
    <source>
        <dbReference type="ARBA" id="ARBA00023235"/>
    </source>
</evidence>
<dbReference type="InterPro" id="IPR014001">
    <property type="entry name" value="Helicase_ATP-bd"/>
</dbReference>
<evidence type="ECO:0000313" key="17">
    <source>
        <dbReference type="EMBL" id="NKZ15556.1"/>
    </source>
</evidence>
<comment type="function">
    <text evidence="13">Plays a critical role in recombination and DNA repair. Helps process Holliday junction intermediates to mature products by catalyzing branch migration. Has replication fork regression activity, unwinds stalled or blocked replication forks to make a HJ that can be resolved. Has a DNA unwinding activity characteristic of a DNA helicase with 3'-5' polarity.</text>
</comment>
<keyword evidence="9 13" id="KW-0234">DNA repair</keyword>
<dbReference type="EMBL" id="JAAXPJ010000021">
    <property type="protein sequence ID" value="NKZ15556.1"/>
    <property type="molecule type" value="Genomic_DNA"/>
</dbReference>
<dbReference type="Gene3D" id="2.40.50.140">
    <property type="entry name" value="Nucleic acid-binding proteins"/>
    <property type="match status" value="1"/>
</dbReference>
<dbReference type="PROSITE" id="PS51194">
    <property type="entry name" value="HELICASE_CTER"/>
    <property type="match status" value="1"/>
</dbReference>
<keyword evidence="5 13" id="KW-0347">Helicase</keyword>
<evidence type="ECO:0000256" key="4">
    <source>
        <dbReference type="ARBA" id="ARBA00022801"/>
    </source>
</evidence>
<dbReference type="InterPro" id="IPR047112">
    <property type="entry name" value="RecG/Mfd"/>
</dbReference>
<dbReference type="GO" id="GO:0006310">
    <property type="term" value="P:DNA recombination"/>
    <property type="evidence" value="ECO:0007669"/>
    <property type="project" value="UniProtKB-UniRule"/>
</dbReference>
<keyword evidence="2 13" id="KW-0547">Nucleotide-binding</keyword>